<feature type="region of interest" description="Disordered" evidence="3">
    <location>
        <begin position="22"/>
        <end position="134"/>
    </location>
</feature>
<dbReference type="InterPro" id="IPR018511">
    <property type="entry name" value="Hemolysin-typ_Ca-bd_CS"/>
</dbReference>
<dbReference type="PANTHER" id="PTHR38340:SF1">
    <property type="entry name" value="S-LAYER PROTEIN"/>
    <property type="match status" value="1"/>
</dbReference>
<accession>A0A2G1MC53</accession>
<feature type="compositionally biased region" description="Basic and acidic residues" evidence="3">
    <location>
        <begin position="107"/>
        <end position="134"/>
    </location>
</feature>
<protein>
    <recommendedName>
        <fullName evidence="6">Type I secretion protein</fullName>
    </recommendedName>
</protein>
<keyword evidence="5" id="KW-1185">Reference proteome</keyword>
<dbReference type="PANTHER" id="PTHR38340">
    <property type="entry name" value="S-LAYER PROTEIN"/>
    <property type="match status" value="1"/>
</dbReference>
<evidence type="ECO:0000256" key="2">
    <source>
        <dbReference type="ARBA" id="ARBA00022525"/>
    </source>
</evidence>
<evidence type="ECO:0000313" key="4">
    <source>
        <dbReference type="EMBL" id="PHP26311.1"/>
    </source>
</evidence>
<evidence type="ECO:0000313" key="5">
    <source>
        <dbReference type="Proteomes" id="UP000221860"/>
    </source>
</evidence>
<sequence>MLALIGLIGLAMTGAALLPTTQIEEPPDPAEDEAEARDPAPDMLPLDGAPGFDAADAGTPLPGEAPANALHEGATGAAEPQRLSAEGTARPDVIFGTPGSDDIDAGAGHDHVDLRDGDDRAHGGAGADEMHGGRGDDALWGDEDEDALWGHVGDDMIWGGAGDDRLSGGDGADLLRGDAGEDALAGDLGDDDLDGGAGRDVLHGGAGDDLLSGAGDGAADWLNGGDGADEIHAGAGDTAHGGTGGDLFALRSAQAGEAAVIVDFDAAQDQVMVLHPPGLVPELTAEAVPEGLLLRADGAALVRLDGVSALAPGAVVFLTDSAA</sequence>
<dbReference type="InterPro" id="IPR001343">
    <property type="entry name" value="Hemolysn_Ca-bd"/>
</dbReference>
<proteinExistence type="predicted"/>
<dbReference type="AlphaFoldDB" id="A0A2G1MC53"/>
<comment type="caution">
    <text evidence="4">The sequence shown here is derived from an EMBL/GenBank/DDBJ whole genome shotgun (WGS) entry which is preliminary data.</text>
</comment>
<organism evidence="4 5">
    <name type="scientific">Limimaricola cinnabarinus</name>
    <dbReference type="NCBI Taxonomy" id="1125964"/>
    <lineage>
        <taxon>Bacteria</taxon>
        <taxon>Pseudomonadati</taxon>
        <taxon>Pseudomonadota</taxon>
        <taxon>Alphaproteobacteria</taxon>
        <taxon>Rhodobacterales</taxon>
        <taxon>Paracoccaceae</taxon>
        <taxon>Limimaricola</taxon>
    </lineage>
</organism>
<dbReference type="InterPro" id="IPR011049">
    <property type="entry name" value="Serralysin-like_metalloprot_C"/>
</dbReference>
<keyword evidence="2" id="KW-0964">Secreted</keyword>
<dbReference type="SUPFAM" id="SSF51120">
    <property type="entry name" value="beta-Roll"/>
    <property type="match status" value="1"/>
</dbReference>
<gene>
    <name evidence="4" type="ORF">CJ301_17020</name>
</gene>
<evidence type="ECO:0000256" key="1">
    <source>
        <dbReference type="ARBA" id="ARBA00004613"/>
    </source>
</evidence>
<dbReference type="EMBL" id="NQWH01000043">
    <property type="protein sequence ID" value="PHP26311.1"/>
    <property type="molecule type" value="Genomic_DNA"/>
</dbReference>
<dbReference type="PRINTS" id="PR00313">
    <property type="entry name" value="CABNDNGRPT"/>
</dbReference>
<evidence type="ECO:0000256" key="3">
    <source>
        <dbReference type="SAM" id="MobiDB-lite"/>
    </source>
</evidence>
<dbReference type="OrthoDB" id="7876663at2"/>
<evidence type="ECO:0008006" key="6">
    <source>
        <dbReference type="Google" id="ProtNLM"/>
    </source>
</evidence>
<reference evidence="4 5" key="1">
    <citation type="submission" date="2017-08" db="EMBL/GenBank/DDBJ databases">
        <title>Draft Genome Sequence of Loktanella cinnabarina Strain XM1, Isolated from Coastal Surface Water.</title>
        <authorList>
            <person name="Ma R."/>
            <person name="Wang J."/>
            <person name="Wang Q."/>
            <person name="Ma Z."/>
            <person name="Li J."/>
            <person name="Chen L."/>
        </authorList>
    </citation>
    <scope>NUCLEOTIDE SEQUENCE [LARGE SCALE GENOMIC DNA]</scope>
    <source>
        <strain evidence="4 5">XM1</strain>
    </source>
</reference>
<dbReference type="Pfam" id="PF00353">
    <property type="entry name" value="HemolysinCabind"/>
    <property type="match status" value="3"/>
</dbReference>
<dbReference type="PROSITE" id="PS00330">
    <property type="entry name" value="HEMOLYSIN_CALCIUM"/>
    <property type="match status" value="2"/>
</dbReference>
<name>A0A2G1MC53_9RHOB</name>
<comment type="subcellular location">
    <subcellularLocation>
        <location evidence="1">Secreted</location>
    </subcellularLocation>
</comment>
<dbReference type="GO" id="GO:0005509">
    <property type="term" value="F:calcium ion binding"/>
    <property type="evidence" value="ECO:0007669"/>
    <property type="project" value="InterPro"/>
</dbReference>
<dbReference type="GO" id="GO:0005576">
    <property type="term" value="C:extracellular region"/>
    <property type="evidence" value="ECO:0007669"/>
    <property type="project" value="UniProtKB-SubCell"/>
</dbReference>
<feature type="compositionally biased region" description="Acidic residues" evidence="3">
    <location>
        <begin position="25"/>
        <end position="35"/>
    </location>
</feature>
<feature type="compositionally biased region" description="Low complexity" evidence="3">
    <location>
        <begin position="47"/>
        <end position="58"/>
    </location>
</feature>
<dbReference type="Proteomes" id="UP000221860">
    <property type="component" value="Unassembled WGS sequence"/>
</dbReference>
<dbReference type="InterPro" id="IPR050557">
    <property type="entry name" value="RTX_toxin/Mannuronan_C5-epim"/>
</dbReference>
<dbReference type="RefSeq" id="WP_099278556.1">
    <property type="nucleotide sequence ID" value="NZ_KZ304983.1"/>
</dbReference>
<dbReference type="Gene3D" id="2.150.10.10">
    <property type="entry name" value="Serralysin-like metalloprotease, C-terminal"/>
    <property type="match status" value="4"/>
</dbReference>